<dbReference type="Pfam" id="PF09946">
    <property type="entry name" value="DUF2178"/>
    <property type="match status" value="1"/>
</dbReference>
<dbReference type="InterPro" id="IPR019235">
    <property type="entry name" value="DUF2178_TM"/>
</dbReference>
<dbReference type="RefSeq" id="WP_186869317.1">
    <property type="nucleotide sequence ID" value="NZ_JACOOL010000004.1"/>
</dbReference>
<name>A0A923L526_9BACI</name>
<sequence length="105" mass="12332">MFSQTFLEAPWLVFILALNYLFMLIIFLIQRRIGKKKHRYDERYYQVNNQAKGRTWDIMLVIMLIATPVVIIFDGIGFAFFLINALYVLHCIIMGIAAAYYSAKE</sequence>
<evidence type="ECO:0000313" key="2">
    <source>
        <dbReference type="EMBL" id="MBC5636614.1"/>
    </source>
</evidence>
<evidence type="ECO:0000256" key="1">
    <source>
        <dbReference type="SAM" id="Phobius"/>
    </source>
</evidence>
<dbReference type="Proteomes" id="UP000637359">
    <property type="component" value="Unassembled WGS sequence"/>
</dbReference>
<keyword evidence="1" id="KW-0812">Transmembrane</keyword>
<feature type="transmembrane region" description="Helical" evidence="1">
    <location>
        <begin position="55"/>
        <end position="73"/>
    </location>
</feature>
<proteinExistence type="predicted"/>
<protein>
    <submittedName>
        <fullName evidence="2">DUF2178 domain-containing protein</fullName>
    </submittedName>
</protein>
<evidence type="ECO:0000313" key="3">
    <source>
        <dbReference type="Proteomes" id="UP000637359"/>
    </source>
</evidence>
<dbReference type="EMBL" id="JACOOL010000004">
    <property type="protein sequence ID" value="MBC5636614.1"/>
    <property type="molecule type" value="Genomic_DNA"/>
</dbReference>
<dbReference type="AlphaFoldDB" id="A0A923L526"/>
<keyword evidence="1" id="KW-1133">Transmembrane helix</keyword>
<keyword evidence="3" id="KW-1185">Reference proteome</keyword>
<reference evidence="2" key="1">
    <citation type="submission" date="2020-08" db="EMBL/GenBank/DDBJ databases">
        <title>Genome public.</title>
        <authorList>
            <person name="Liu C."/>
            <person name="Sun Q."/>
        </authorList>
    </citation>
    <scope>NUCLEOTIDE SEQUENCE</scope>
    <source>
        <strain evidence="2">BX22</strain>
    </source>
</reference>
<comment type="caution">
    <text evidence="2">The sequence shown here is derived from an EMBL/GenBank/DDBJ whole genome shotgun (WGS) entry which is preliminary data.</text>
</comment>
<keyword evidence="1" id="KW-0472">Membrane</keyword>
<feature type="transmembrane region" description="Helical" evidence="1">
    <location>
        <begin position="79"/>
        <end position="101"/>
    </location>
</feature>
<accession>A0A923L526</accession>
<organism evidence="2 3">
    <name type="scientific">Ornithinibacillus hominis</name>
    <dbReference type="NCBI Taxonomy" id="2763055"/>
    <lineage>
        <taxon>Bacteria</taxon>
        <taxon>Bacillati</taxon>
        <taxon>Bacillota</taxon>
        <taxon>Bacilli</taxon>
        <taxon>Bacillales</taxon>
        <taxon>Bacillaceae</taxon>
        <taxon>Ornithinibacillus</taxon>
    </lineage>
</organism>
<feature type="transmembrane region" description="Helical" evidence="1">
    <location>
        <begin position="12"/>
        <end position="34"/>
    </location>
</feature>
<gene>
    <name evidence="2" type="ORF">H8S33_07225</name>
</gene>